<keyword evidence="2" id="KW-0540">Nuclease</keyword>
<gene>
    <name evidence="2" type="primary">ORF421</name>
</gene>
<keyword evidence="2" id="KW-0378">Hydrolase</keyword>
<geneLocation type="mitochondrion" evidence="2"/>
<sequence length="421" mass="48912">MKSSYDNKIVHGFITAVPTNSFMSLDNQFSVKKKNSVLTLKSNKKFIHLDKNFIDWLVGFTDAEGNFNISLKGLQGSKYNSLNLTYQITLHINDLYVLEYIRNRLNCGSISKSGDKCNYFVNDQKSLINVIVPIFNYRELKSSKFFQYLNFKKAVHLLIDKNHLTLKGKIDILQYYHDMKLINQNSKARENMIIDEYWLIGFTEGDATFSSNKLKPKIKYENHIKELELFKSILNYLKHGNLYTSDRKSAGSVILEINNINILMNRIIPIFSKGMLTKKSLDFEDWSIIVKITYYGYHTLDEGKELIHLIKANMNNFRLNPDFLTNYDQNKALIEQKLNYLLSLPSPYEVKEGILFLRGTDKLVSKFFKIKVENTNGKIHYFTSISECSLTLNIPSKIIKNCLLSGLQHKNYTIKFDTIIE</sequence>
<reference evidence="2" key="1">
    <citation type="journal article" date="2019" name="Mitochondrial DNA Part B Resour">
        <title>The complete mitochondrial genome of Cochliobolus miyabeanus (Dothideomycetes, Pleosporaceae) causing brown spot disease of rice.</title>
        <authorList>
            <person name="Deng G."/>
            <person name="Zou Q."/>
            <person name="Chen Y."/>
            <person name="Wang L."/>
            <person name="Huang G."/>
            <person name="Cui Y."/>
            <person name="Ding M."/>
            <person name="Wang Y."/>
        </authorList>
    </citation>
    <scope>NUCLEOTIDE SEQUENCE</scope>
</reference>
<feature type="domain" description="Homing endonuclease LAGLIDADG" evidence="1">
    <location>
        <begin position="199"/>
        <end position="289"/>
    </location>
</feature>
<dbReference type="RefSeq" id="YP_010148171.1">
    <property type="nucleotide sequence ID" value="NC_057095.1"/>
</dbReference>
<dbReference type="GO" id="GO:0005739">
    <property type="term" value="C:mitochondrion"/>
    <property type="evidence" value="ECO:0007669"/>
    <property type="project" value="UniProtKB-ARBA"/>
</dbReference>
<protein>
    <submittedName>
        <fullName evidence="2">LAGLIDADG endonuclease</fullName>
    </submittedName>
</protein>
<organism evidence="2">
    <name type="scientific">Cochliobolus miyabeanus</name>
    <name type="common">Brown spot disease fungus</name>
    <name type="synonym">Bipolaris oryzae</name>
    <dbReference type="NCBI Taxonomy" id="101162"/>
    <lineage>
        <taxon>Eukaryota</taxon>
        <taxon>Fungi</taxon>
        <taxon>Dikarya</taxon>
        <taxon>Ascomycota</taxon>
        <taxon>Pezizomycotina</taxon>
        <taxon>Dothideomycetes</taxon>
        <taxon>Pleosporomycetidae</taxon>
        <taxon>Pleosporales</taxon>
        <taxon>Pleosporineae</taxon>
        <taxon>Pleosporaceae</taxon>
        <taxon>Bipolaris</taxon>
    </lineage>
</organism>
<keyword evidence="2" id="KW-0255">Endonuclease</keyword>
<dbReference type="PANTHER" id="PTHR36181:SF2">
    <property type="entry name" value="INTRON-ENCODED ENDONUCLEASE AI3-RELATED"/>
    <property type="match status" value="1"/>
</dbReference>
<dbReference type="InterPro" id="IPR027434">
    <property type="entry name" value="Homing_endonucl"/>
</dbReference>
<name>A0A7U0FMQ1_COCMI</name>
<dbReference type="GeneID" id="67146857"/>
<dbReference type="Pfam" id="PF00961">
    <property type="entry name" value="LAGLIDADG_1"/>
    <property type="match status" value="2"/>
</dbReference>
<accession>A0A7U0FMQ1</accession>
<keyword evidence="2" id="KW-0496">Mitochondrion</keyword>
<evidence type="ECO:0000259" key="1">
    <source>
        <dbReference type="Pfam" id="PF00961"/>
    </source>
</evidence>
<dbReference type="PANTHER" id="PTHR36181">
    <property type="entry name" value="INTRON-ENCODED ENDONUCLEASE AI3-RELATED"/>
    <property type="match status" value="1"/>
</dbReference>
<dbReference type="GO" id="GO:0004519">
    <property type="term" value="F:endonuclease activity"/>
    <property type="evidence" value="ECO:0007669"/>
    <property type="project" value="UniProtKB-KW"/>
</dbReference>
<dbReference type="InterPro" id="IPR051289">
    <property type="entry name" value="LAGLIDADG_Endonuclease"/>
</dbReference>
<dbReference type="AlphaFoldDB" id="A0A7U0FMQ1"/>
<evidence type="ECO:0000313" key="2">
    <source>
        <dbReference type="EMBL" id="QQV68611.1"/>
    </source>
</evidence>
<dbReference type="Gene3D" id="3.10.28.10">
    <property type="entry name" value="Homing endonucleases"/>
    <property type="match status" value="2"/>
</dbReference>
<dbReference type="SUPFAM" id="SSF55608">
    <property type="entry name" value="Homing endonucleases"/>
    <property type="match status" value="2"/>
</dbReference>
<feature type="domain" description="Homing endonuclease LAGLIDADG" evidence="1">
    <location>
        <begin position="57"/>
        <end position="155"/>
    </location>
</feature>
<dbReference type="InterPro" id="IPR004860">
    <property type="entry name" value="LAGLIDADG_dom"/>
</dbReference>
<proteinExistence type="predicted"/>
<dbReference type="EMBL" id="MN148434">
    <property type="protein sequence ID" value="QQV68611.1"/>
    <property type="molecule type" value="Genomic_DNA"/>
</dbReference>